<dbReference type="PANTHER" id="PTHR12184:SF1">
    <property type="entry name" value="UBIQUINOL-CYTOCHROME-C REDUCTASE COMPLEX ASSEMBLY FACTOR 1"/>
    <property type="match status" value="1"/>
</dbReference>
<dbReference type="EMBL" id="BMAR01000083">
    <property type="protein sequence ID" value="GFR53017.1"/>
    <property type="molecule type" value="Genomic_DNA"/>
</dbReference>
<dbReference type="InterPro" id="IPR007129">
    <property type="entry name" value="Ubiqinol_cyt_c_chaperone_CPB3"/>
</dbReference>
<dbReference type="Pfam" id="PF03981">
    <property type="entry name" value="Ubiq_cyt_C_chap"/>
    <property type="match status" value="1"/>
</dbReference>
<reference evidence="3 4" key="1">
    <citation type="journal article" date="2021" name="Sci. Rep.">
        <title>Genome sequencing of the multicellular alga Astrephomene provides insights into convergent evolution of germ-soma differentiation.</title>
        <authorList>
            <person name="Yamashita S."/>
            <person name="Yamamoto K."/>
            <person name="Matsuzaki R."/>
            <person name="Suzuki S."/>
            <person name="Yamaguchi H."/>
            <person name="Hirooka S."/>
            <person name="Minakuchi Y."/>
            <person name="Miyagishima S."/>
            <person name="Kawachi M."/>
            <person name="Toyoda A."/>
            <person name="Nozaki H."/>
        </authorList>
    </citation>
    <scope>NUCLEOTIDE SEQUENCE [LARGE SCALE GENOMIC DNA]</scope>
    <source>
        <strain evidence="3 4">NIES-4017</strain>
    </source>
</reference>
<keyword evidence="4" id="KW-1185">Reference proteome</keyword>
<evidence type="ECO:0000313" key="3">
    <source>
        <dbReference type="EMBL" id="GFR53017.1"/>
    </source>
</evidence>
<dbReference type="PANTHER" id="PTHR12184">
    <property type="entry name" value="UBIQUINOL-CYTOCHROME C REDUCTASE COMPLEX ASSEMBLY FACTOR 1 FAMILY MEMBER"/>
    <property type="match status" value="1"/>
</dbReference>
<gene>
    <name evidence="3" type="ORF">Agub_g15709</name>
</gene>
<comment type="similarity">
    <text evidence="1">Belongs to the CBP3 family.</text>
</comment>
<dbReference type="GO" id="GO:0005739">
    <property type="term" value="C:mitochondrion"/>
    <property type="evidence" value="ECO:0007669"/>
    <property type="project" value="TreeGrafter"/>
</dbReference>
<sequence length="358" mass="39487">HTSATYAYHCYIATLGCCGYVGTMTRTVQALRACRMLRSLSAANVSALQLPLAATSVVGCQASTSGGGCDHDGCRGLLSFGQHLTVRLFSSGHENGGSFASGDRVASNSRDPLESSTNARIREVATTLSNTLPVSLHYDRGEVPIPPDLDNPLGRAMLRVMGFESKKSKLLHAAQRLYEAVTEQVDSGVLQKSFQTGNVFWSTYVLLSLHVWLVIHRLRTSSHPDVRFFRQRFYNQFQQDVEFRVYAAGVQVGVVKWLKKLEEHFYETSFEFDKVLAGESQERLADVILRKYFGGEERHRPNAELLERYVTRELHCLTLTDEEAVLRGHVRFSTVLAGAVRRAGVNSPAEEAGAGGGG</sequence>
<proteinExistence type="inferred from homology"/>
<dbReference type="AlphaFoldDB" id="A0AAD3HU57"/>
<feature type="non-terminal residue" evidence="3">
    <location>
        <position position="1"/>
    </location>
</feature>
<dbReference type="InterPro" id="IPR021150">
    <property type="entry name" value="Ubiq_cyt_c_chap"/>
</dbReference>
<feature type="domain" description="Ubiquinol-cytochrome c chaperone" evidence="2">
    <location>
        <begin position="196"/>
        <end position="332"/>
    </location>
</feature>
<evidence type="ECO:0000313" key="4">
    <source>
        <dbReference type="Proteomes" id="UP001054857"/>
    </source>
</evidence>
<evidence type="ECO:0000259" key="2">
    <source>
        <dbReference type="Pfam" id="PF03981"/>
    </source>
</evidence>
<organism evidence="3 4">
    <name type="scientific">Astrephomene gubernaculifera</name>
    <dbReference type="NCBI Taxonomy" id="47775"/>
    <lineage>
        <taxon>Eukaryota</taxon>
        <taxon>Viridiplantae</taxon>
        <taxon>Chlorophyta</taxon>
        <taxon>core chlorophytes</taxon>
        <taxon>Chlorophyceae</taxon>
        <taxon>CS clade</taxon>
        <taxon>Chlamydomonadales</taxon>
        <taxon>Astrephomenaceae</taxon>
        <taxon>Astrephomene</taxon>
    </lineage>
</organism>
<comment type="caution">
    <text evidence="3">The sequence shown here is derived from an EMBL/GenBank/DDBJ whole genome shotgun (WGS) entry which is preliminary data.</text>
</comment>
<dbReference type="Proteomes" id="UP001054857">
    <property type="component" value="Unassembled WGS sequence"/>
</dbReference>
<feature type="non-terminal residue" evidence="3">
    <location>
        <position position="358"/>
    </location>
</feature>
<name>A0AAD3HU57_9CHLO</name>
<accession>A0AAD3HU57</accession>
<dbReference type="GO" id="GO:0034551">
    <property type="term" value="P:mitochondrial respiratory chain complex III assembly"/>
    <property type="evidence" value="ECO:0007669"/>
    <property type="project" value="TreeGrafter"/>
</dbReference>
<protein>
    <recommendedName>
        <fullName evidence="2">Ubiquinol-cytochrome c chaperone domain-containing protein</fullName>
    </recommendedName>
</protein>
<evidence type="ECO:0000256" key="1">
    <source>
        <dbReference type="ARBA" id="ARBA00006407"/>
    </source>
</evidence>